<organism evidence="2 3">
    <name type="scientific">Armillaria novae-zelandiae</name>
    <dbReference type="NCBI Taxonomy" id="153914"/>
    <lineage>
        <taxon>Eukaryota</taxon>
        <taxon>Fungi</taxon>
        <taxon>Dikarya</taxon>
        <taxon>Basidiomycota</taxon>
        <taxon>Agaricomycotina</taxon>
        <taxon>Agaricomycetes</taxon>
        <taxon>Agaricomycetidae</taxon>
        <taxon>Agaricales</taxon>
        <taxon>Marasmiineae</taxon>
        <taxon>Physalacriaceae</taxon>
        <taxon>Armillaria</taxon>
    </lineage>
</organism>
<dbReference type="AlphaFoldDB" id="A0AA39NAR5"/>
<evidence type="ECO:0000313" key="2">
    <source>
        <dbReference type="EMBL" id="KAK0462190.1"/>
    </source>
</evidence>
<name>A0AA39NAR5_9AGAR</name>
<protein>
    <submittedName>
        <fullName evidence="2">Uncharacterized protein</fullName>
    </submittedName>
</protein>
<reference evidence="2" key="1">
    <citation type="submission" date="2023-06" db="EMBL/GenBank/DDBJ databases">
        <authorList>
            <consortium name="Lawrence Berkeley National Laboratory"/>
            <person name="Ahrendt S."/>
            <person name="Sahu N."/>
            <person name="Indic B."/>
            <person name="Wong-Bajracharya J."/>
            <person name="Merenyi Z."/>
            <person name="Ke H.-M."/>
            <person name="Monk M."/>
            <person name="Kocsube S."/>
            <person name="Drula E."/>
            <person name="Lipzen A."/>
            <person name="Balint B."/>
            <person name="Henrissat B."/>
            <person name="Andreopoulos B."/>
            <person name="Martin F.M."/>
            <person name="Harder C.B."/>
            <person name="Rigling D."/>
            <person name="Ford K.L."/>
            <person name="Foster G.D."/>
            <person name="Pangilinan J."/>
            <person name="Papanicolaou A."/>
            <person name="Barry K."/>
            <person name="LaButti K."/>
            <person name="Viragh M."/>
            <person name="Koriabine M."/>
            <person name="Yan M."/>
            <person name="Riley R."/>
            <person name="Champramary S."/>
            <person name="Plett K.L."/>
            <person name="Tsai I.J."/>
            <person name="Slot J."/>
            <person name="Sipos G."/>
            <person name="Plett J."/>
            <person name="Nagy L.G."/>
            <person name="Grigoriev I.V."/>
        </authorList>
    </citation>
    <scope>NUCLEOTIDE SEQUENCE</scope>
    <source>
        <strain evidence="2">ICMP 16352</strain>
    </source>
</reference>
<comment type="caution">
    <text evidence="2">The sequence shown here is derived from an EMBL/GenBank/DDBJ whole genome shotgun (WGS) entry which is preliminary data.</text>
</comment>
<dbReference type="EMBL" id="JAUEPR010000130">
    <property type="protein sequence ID" value="KAK0462190.1"/>
    <property type="molecule type" value="Genomic_DNA"/>
</dbReference>
<keyword evidence="3" id="KW-1185">Reference proteome</keyword>
<dbReference type="Proteomes" id="UP001175227">
    <property type="component" value="Unassembled WGS sequence"/>
</dbReference>
<evidence type="ECO:0000256" key="1">
    <source>
        <dbReference type="SAM" id="MobiDB-lite"/>
    </source>
</evidence>
<gene>
    <name evidence="2" type="ORF">IW261DRAFT_1428173</name>
</gene>
<proteinExistence type="predicted"/>
<sequence length="220" mass="24278">MQSMPPLPLLQNFIRSGPYFIVLRSPNLKAPMGFHREQVILYVKHANHLTKGDIPSGWVEPAGYKIFATAWNEEESAPSAFPIQQGMTVETVTDIRVTIDEIFPPVPLKRKAGAQGSREGTPPVPGGHILSQEEYETATCAVWDEASASHRRKDHIVRSKYERHSNKDKHENWGINTNLSLRVVKPTFSLAPDDSPATSNAIPDDALPGSGAMDTDADKD</sequence>
<feature type="region of interest" description="Disordered" evidence="1">
    <location>
        <begin position="188"/>
        <end position="220"/>
    </location>
</feature>
<evidence type="ECO:0000313" key="3">
    <source>
        <dbReference type="Proteomes" id="UP001175227"/>
    </source>
</evidence>
<accession>A0AA39NAR5</accession>